<dbReference type="PANTHER" id="PTHR43588">
    <property type="entry name" value="COBALT-PRECORRIN-8 METHYLMUTASE"/>
    <property type="match status" value="1"/>
</dbReference>
<dbReference type="PANTHER" id="PTHR43588:SF1">
    <property type="entry name" value="COBALT-PRECORRIN-8 METHYLMUTASE"/>
    <property type="match status" value="1"/>
</dbReference>
<evidence type="ECO:0000256" key="4">
    <source>
        <dbReference type="ARBA" id="ARBA00023235"/>
    </source>
</evidence>
<comment type="pathway">
    <text evidence="1">Cofactor biosynthesis; adenosylcobalamin biosynthesis.</text>
</comment>
<organism evidence="6 7">
    <name type="scientific">Iocasia fonsfrigidae</name>
    <dbReference type="NCBI Taxonomy" id="2682810"/>
    <lineage>
        <taxon>Bacteria</taxon>
        <taxon>Bacillati</taxon>
        <taxon>Bacillota</taxon>
        <taxon>Clostridia</taxon>
        <taxon>Halanaerobiales</taxon>
        <taxon>Halanaerobiaceae</taxon>
        <taxon>Iocasia</taxon>
    </lineage>
</organism>
<accession>A0A8A7KK71</accession>
<proteinExistence type="inferred from homology"/>
<gene>
    <name evidence="6" type="ORF">GM661_12855</name>
</gene>
<name>A0A8A7KK71_9FIRM</name>
<dbReference type="SUPFAM" id="SSF63965">
    <property type="entry name" value="Precorrin-8X methylmutase CbiC/CobH"/>
    <property type="match status" value="1"/>
</dbReference>
<sequence>MAIIKEELGELFCPPEEEAVIKRVVHATADLEFARLITIAPGAVKKAVSSLKKGANVVTDVSMVKAGVNKRILSFLGAEVKTYIGDQDVALAAKEKGITRSMMAMRKAVRDKDNRIFLIGNAPTALFELINLLRAGQAELDLIIGTPVGFVGAREAKEELAKSKFPYITVKGRKGGSPVAAAALNAILYLIQGQWS</sequence>
<evidence type="ECO:0000259" key="5">
    <source>
        <dbReference type="Pfam" id="PF02570"/>
    </source>
</evidence>
<dbReference type="AlphaFoldDB" id="A0A8A7KK71"/>
<evidence type="ECO:0000313" key="7">
    <source>
        <dbReference type="Proteomes" id="UP000665020"/>
    </source>
</evidence>
<dbReference type="KEGG" id="ifn:GM661_12855"/>
<protein>
    <submittedName>
        <fullName evidence="6">Precorrin isomerase</fullName>
    </submittedName>
</protein>
<keyword evidence="7" id="KW-1185">Reference proteome</keyword>
<reference evidence="6" key="1">
    <citation type="submission" date="2019-12" db="EMBL/GenBank/DDBJ databases">
        <authorList>
            <person name="zhang j."/>
            <person name="sun C.M."/>
        </authorList>
    </citation>
    <scope>NUCLEOTIDE SEQUENCE</scope>
    <source>
        <strain evidence="6">NS-1</strain>
    </source>
</reference>
<dbReference type="InterPro" id="IPR003722">
    <property type="entry name" value="Cbl_synth_CobH/CbiC"/>
</dbReference>
<dbReference type="EMBL" id="CP046640">
    <property type="protein sequence ID" value="QTM00030.1"/>
    <property type="molecule type" value="Genomic_DNA"/>
</dbReference>
<dbReference type="Gene3D" id="3.40.50.10230">
    <property type="entry name" value="Cobalamin biosynthesis CobH/CbiC, precorrin-8X methylmutase"/>
    <property type="match status" value="1"/>
</dbReference>
<keyword evidence="3" id="KW-0169">Cobalamin biosynthesis</keyword>
<keyword evidence="4 6" id="KW-0413">Isomerase</keyword>
<dbReference type="GO" id="GO:0016993">
    <property type="term" value="F:precorrin-8X methylmutase activity"/>
    <property type="evidence" value="ECO:0007669"/>
    <property type="project" value="InterPro"/>
</dbReference>
<dbReference type="GO" id="GO:0009236">
    <property type="term" value="P:cobalamin biosynthetic process"/>
    <property type="evidence" value="ECO:0007669"/>
    <property type="project" value="UniProtKB-UniPathway"/>
</dbReference>
<evidence type="ECO:0000256" key="1">
    <source>
        <dbReference type="ARBA" id="ARBA00004953"/>
    </source>
</evidence>
<dbReference type="UniPathway" id="UPA00148"/>
<evidence type="ECO:0000313" key="6">
    <source>
        <dbReference type="EMBL" id="QTM00030.1"/>
    </source>
</evidence>
<dbReference type="InterPro" id="IPR036588">
    <property type="entry name" value="CobH/CbiC_sf"/>
</dbReference>
<dbReference type="Pfam" id="PF02570">
    <property type="entry name" value="CbiC"/>
    <property type="match status" value="1"/>
</dbReference>
<feature type="domain" description="Cobalamin biosynthesis precorrin-8X methylmutase CobH/CbiC" evidence="5">
    <location>
        <begin position="1"/>
        <end position="190"/>
    </location>
</feature>
<dbReference type="Proteomes" id="UP000665020">
    <property type="component" value="Chromosome"/>
</dbReference>
<comment type="similarity">
    <text evidence="2">Belongs to the CobH/CbiC family.</text>
</comment>
<evidence type="ECO:0000256" key="2">
    <source>
        <dbReference type="ARBA" id="ARBA00009774"/>
    </source>
</evidence>
<evidence type="ECO:0000256" key="3">
    <source>
        <dbReference type="ARBA" id="ARBA00022573"/>
    </source>
</evidence>